<gene>
    <name evidence="1" type="ORF">UFOVP245_6</name>
</gene>
<proteinExistence type="predicted"/>
<organism evidence="1">
    <name type="scientific">uncultured Caudovirales phage</name>
    <dbReference type="NCBI Taxonomy" id="2100421"/>
    <lineage>
        <taxon>Viruses</taxon>
        <taxon>Duplodnaviria</taxon>
        <taxon>Heunggongvirae</taxon>
        <taxon>Uroviricota</taxon>
        <taxon>Caudoviricetes</taxon>
        <taxon>Peduoviridae</taxon>
        <taxon>Maltschvirus</taxon>
        <taxon>Maltschvirus maltsch</taxon>
    </lineage>
</organism>
<evidence type="ECO:0000313" key="1">
    <source>
        <dbReference type="EMBL" id="CAB5220637.1"/>
    </source>
</evidence>
<accession>A0A6J7WSD1</accession>
<reference evidence="1" key="1">
    <citation type="submission" date="2020-05" db="EMBL/GenBank/DDBJ databases">
        <authorList>
            <person name="Chiriac C."/>
            <person name="Salcher M."/>
            <person name="Ghai R."/>
            <person name="Kavagutti S V."/>
        </authorList>
    </citation>
    <scope>NUCLEOTIDE SEQUENCE</scope>
</reference>
<name>A0A6J7WSD1_9CAUD</name>
<dbReference type="EMBL" id="LR798287">
    <property type="protein sequence ID" value="CAB5220637.1"/>
    <property type="molecule type" value="Genomic_DNA"/>
</dbReference>
<sequence length="82" mass="9622">MTKKNVFDFDFGMDFAHDLSEEVSAKDEQLSKAQDKAETMYKMIMPLLNNLKKNPEKPNIVWPDRQKKIDEFIEKLDSVLKS</sequence>
<protein>
    <submittedName>
        <fullName evidence="1">Uncharacterized protein</fullName>
    </submittedName>
</protein>